<keyword evidence="2 4" id="KW-0863">Zinc-finger</keyword>
<sequence>MSALRFAFVPLVARLGRGVRPCAPLLQYVRPQSCSLRFSTSRPQRPLLKVTPGCDLVYESADAEPIDQPATVPHREASEEASISMPTSVTTEKNMSITFTCNVCKTRTQKFFSKLAYTRGLIIIRCPSCQSLHLIADNLGWIKEKTPWRIGEQKHLLMSESGESEKGD</sequence>
<keyword evidence="7" id="KW-1185">Reference proteome</keyword>
<reference evidence="6 7" key="1">
    <citation type="journal article" date="2022" name="Front. Cell. Infect. Microbiol.">
        <title>The Genomes of Two Strains of Taenia crassiceps the Animal Model for the Study of Human Cysticercosis.</title>
        <authorList>
            <person name="Bobes R.J."/>
            <person name="Estrada K."/>
            <person name="Rios-Valencia D.G."/>
            <person name="Calderon-Gallegos A."/>
            <person name="de la Torre P."/>
            <person name="Carrero J.C."/>
            <person name="Sanchez-Flores A."/>
            <person name="Laclette J.P."/>
        </authorList>
    </citation>
    <scope>NUCLEOTIDE SEQUENCE [LARGE SCALE GENOMIC DNA]</scope>
    <source>
        <strain evidence="6">WFUcys</strain>
    </source>
</reference>
<evidence type="ECO:0000256" key="1">
    <source>
        <dbReference type="ARBA" id="ARBA00022723"/>
    </source>
</evidence>
<evidence type="ECO:0000256" key="4">
    <source>
        <dbReference type="PROSITE-ProRule" id="PRU00834"/>
    </source>
</evidence>
<keyword evidence="3" id="KW-0862">Zinc</keyword>
<evidence type="ECO:0000313" key="7">
    <source>
        <dbReference type="Proteomes" id="UP001651158"/>
    </source>
</evidence>
<dbReference type="InterPro" id="IPR007853">
    <property type="entry name" value="Znf_DNL-typ"/>
</dbReference>
<dbReference type="PANTHER" id="PTHR20922:SF13">
    <property type="entry name" value="DNL-TYPE ZINC FINGER PROTEIN"/>
    <property type="match status" value="1"/>
</dbReference>
<evidence type="ECO:0000259" key="5">
    <source>
        <dbReference type="PROSITE" id="PS51501"/>
    </source>
</evidence>
<evidence type="ECO:0000256" key="2">
    <source>
        <dbReference type="ARBA" id="ARBA00022771"/>
    </source>
</evidence>
<comment type="caution">
    <text evidence="6">The sequence shown here is derived from an EMBL/GenBank/DDBJ whole genome shotgun (WGS) entry which is preliminary data.</text>
</comment>
<dbReference type="InterPro" id="IPR024158">
    <property type="entry name" value="Mt_import_TIM15"/>
</dbReference>
<dbReference type="PANTHER" id="PTHR20922">
    <property type="entry name" value="DNL-TYPE ZINC FINGER PROTEIN"/>
    <property type="match status" value="1"/>
</dbReference>
<dbReference type="Pfam" id="PF05180">
    <property type="entry name" value="zf-DNL"/>
    <property type="match status" value="1"/>
</dbReference>
<proteinExistence type="predicted"/>
<name>A0ABR4QLZ4_9CEST</name>
<dbReference type="Proteomes" id="UP001651158">
    <property type="component" value="Unassembled WGS sequence"/>
</dbReference>
<gene>
    <name evidence="6" type="ORF">TcWFU_007557</name>
</gene>
<dbReference type="EMBL" id="JAKROA010000002">
    <property type="protein sequence ID" value="KAL5110675.1"/>
    <property type="molecule type" value="Genomic_DNA"/>
</dbReference>
<accession>A0ABR4QLZ4</accession>
<evidence type="ECO:0000313" key="6">
    <source>
        <dbReference type="EMBL" id="KAL5110675.1"/>
    </source>
</evidence>
<evidence type="ECO:0000256" key="3">
    <source>
        <dbReference type="ARBA" id="ARBA00022833"/>
    </source>
</evidence>
<keyword evidence="1" id="KW-0479">Metal-binding</keyword>
<dbReference type="PROSITE" id="PS51501">
    <property type="entry name" value="ZF_DNL"/>
    <property type="match status" value="1"/>
</dbReference>
<feature type="domain" description="DNL-type" evidence="5">
    <location>
        <begin position="90"/>
        <end position="168"/>
    </location>
</feature>
<organism evidence="6 7">
    <name type="scientific">Taenia crassiceps</name>
    <dbReference type="NCBI Taxonomy" id="6207"/>
    <lineage>
        <taxon>Eukaryota</taxon>
        <taxon>Metazoa</taxon>
        <taxon>Spiralia</taxon>
        <taxon>Lophotrochozoa</taxon>
        <taxon>Platyhelminthes</taxon>
        <taxon>Cestoda</taxon>
        <taxon>Eucestoda</taxon>
        <taxon>Cyclophyllidea</taxon>
        <taxon>Taeniidae</taxon>
        <taxon>Taenia</taxon>
    </lineage>
</organism>
<protein>
    <submittedName>
        <fullName evidence="6">DNL-type zinc finger protein</fullName>
    </submittedName>
</protein>